<dbReference type="SMR" id="B4P8X8"/>
<evidence type="ECO:0000256" key="6">
    <source>
        <dbReference type="ARBA" id="ARBA00022825"/>
    </source>
</evidence>
<dbReference type="KEGG" id="dya:Dyak_GE13702"/>
<dbReference type="InterPro" id="IPR043504">
    <property type="entry name" value="Peptidase_S1_PA_chymotrypsin"/>
</dbReference>
<sequence>MKIVAAVITLLTWIGFGNGESSVLFLEPNCGVSISSISAESAKIINGREADMFGNPWMALISSATIMCGGSLITSRFVLSAAHCRCNSPTNVYLGEFDRSTLTDCSTTACMPNAIRVPVDAQIAHPSFVHHSQNDIALFRLAIPVQYTAHIKPICLLTNYNPLNYIRFLTATGWGKTEHGVSSQILRTATLTQVDRAYCSSTYGNRVDESHICAGDYIAHTCMGDSGGPVFAKIPIGATDRVVQFGIVSYGNRDCSQVGVYTNVMYHINWIAEVVRQGGPQLTDGRIYYYTPRFYYA</sequence>
<dbReference type="PhylomeDB" id="B4P8X8"/>
<evidence type="ECO:0000313" key="13">
    <source>
        <dbReference type="Proteomes" id="UP000002282"/>
    </source>
</evidence>
<accession>B4P8X8</accession>
<dbReference type="GO" id="GO:0006508">
    <property type="term" value="P:proteolysis"/>
    <property type="evidence" value="ECO:0007669"/>
    <property type="project" value="UniProtKB-KW"/>
</dbReference>
<dbReference type="HOGENOM" id="CLU_006842_0_3_1"/>
<comment type="subcellular location">
    <subcellularLocation>
        <location evidence="1">Secreted</location>
    </subcellularLocation>
</comment>
<dbReference type="MEROPS" id="S01.B55"/>
<dbReference type="CDD" id="cd00190">
    <property type="entry name" value="Tryp_SPc"/>
    <property type="match status" value="1"/>
</dbReference>
<keyword evidence="13" id="KW-1185">Reference proteome</keyword>
<dbReference type="eggNOG" id="KOG3627">
    <property type="taxonomic scope" value="Eukaryota"/>
</dbReference>
<dbReference type="AlphaFoldDB" id="B4P8X8"/>
<dbReference type="InterPro" id="IPR018114">
    <property type="entry name" value="TRYPSIN_HIS"/>
</dbReference>
<dbReference type="OMA" id="HINWIAE"/>
<reference evidence="12 13" key="2">
    <citation type="journal article" date="2007" name="PLoS Biol.">
        <title>Principles of genome evolution in the Drosophila melanogaster species group.</title>
        <authorList>
            <person name="Ranz J.M."/>
            <person name="Maurin D."/>
            <person name="Chan Y.S."/>
            <person name="von Grotthuss M."/>
            <person name="Hillier L.W."/>
            <person name="Roote J."/>
            <person name="Ashburner M."/>
            <person name="Bergman C.M."/>
        </authorList>
    </citation>
    <scope>NUCLEOTIDE SEQUENCE [LARGE SCALE GENOMIC DNA]</scope>
    <source>
        <strain evidence="13">Tai18E2 / Tucson 14021-0261.01</strain>
    </source>
</reference>
<dbReference type="FunFam" id="2.40.10.10:FF:000146">
    <property type="entry name" value="Serine protease 53"/>
    <property type="match status" value="1"/>
</dbReference>
<dbReference type="PRINTS" id="PR00722">
    <property type="entry name" value="CHYMOTRYPSIN"/>
</dbReference>
<keyword evidence="5 12" id="KW-0378">Hydrolase</keyword>
<name>B4P8X8_DROYA</name>
<keyword evidence="3" id="KW-0645">Protease</keyword>
<keyword evidence="4 10" id="KW-0732">Signal</keyword>
<dbReference type="InterPro" id="IPR009003">
    <property type="entry name" value="Peptidase_S1_PA"/>
</dbReference>
<keyword evidence="2" id="KW-0964">Secreted</keyword>
<dbReference type="SUPFAM" id="SSF50494">
    <property type="entry name" value="Trypsin-like serine proteases"/>
    <property type="match status" value="1"/>
</dbReference>
<dbReference type="Proteomes" id="UP000002282">
    <property type="component" value="Chromosome 2R"/>
</dbReference>
<feature type="domain" description="Peptidase S1" evidence="11">
    <location>
        <begin position="44"/>
        <end position="276"/>
    </location>
</feature>
<keyword evidence="7" id="KW-0865">Zymogen</keyword>
<proteinExistence type="inferred from homology"/>
<protein>
    <recommendedName>
        <fullName evidence="11">Peptidase S1 domain-containing protein</fullName>
    </recommendedName>
</protein>
<evidence type="ECO:0000256" key="7">
    <source>
        <dbReference type="ARBA" id="ARBA00023145"/>
    </source>
</evidence>
<evidence type="ECO:0000256" key="10">
    <source>
        <dbReference type="SAM" id="SignalP"/>
    </source>
</evidence>
<dbReference type="OrthoDB" id="5565075at2759"/>
<evidence type="ECO:0000256" key="4">
    <source>
        <dbReference type="ARBA" id="ARBA00022729"/>
    </source>
</evidence>
<gene>
    <name evidence="12" type="primary">Dyak\GE13702</name>
    <name evidence="12" type="synonym">dyak_GLEANR_13889</name>
    <name evidence="12" type="synonym">GE13702</name>
    <name evidence="12" type="ORF">Dyak_GE13702</name>
</gene>
<dbReference type="PROSITE" id="PS00134">
    <property type="entry name" value="TRYPSIN_HIS"/>
    <property type="match status" value="1"/>
</dbReference>
<dbReference type="PANTHER" id="PTHR24256">
    <property type="entry name" value="TRYPTASE-RELATED"/>
    <property type="match status" value="1"/>
</dbReference>
<evidence type="ECO:0000256" key="1">
    <source>
        <dbReference type="ARBA" id="ARBA00004613"/>
    </source>
</evidence>
<evidence type="ECO:0000256" key="8">
    <source>
        <dbReference type="ARBA" id="ARBA00023157"/>
    </source>
</evidence>
<evidence type="ECO:0000259" key="11">
    <source>
        <dbReference type="PROSITE" id="PS50240"/>
    </source>
</evidence>
<dbReference type="GO" id="GO:0005576">
    <property type="term" value="C:extracellular region"/>
    <property type="evidence" value="ECO:0007669"/>
    <property type="project" value="UniProtKB-SubCell"/>
</dbReference>
<dbReference type="InterPro" id="IPR001314">
    <property type="entry name" value="Peptidase_S1A"/>
</dbReference>
<dbReference type="Gene3D" id="2.40.10.10">
    <property type="entry name" value="Trypsin-like serine proteases"/>
    <property type="match status" value="2"/>
</dbReference>
<dbReference type="Pfam" id="PF00089">
    <property type="entry name" value="Trypsin"/>
    <property type="match status" value="1"/>
</dbReference>
<dbReference type="InterPro" id="IPR001254">
    <property type="entry name" value="Trypsin_dom"/>
</dbReference>
<dbReference type="PROSITE" id="PS50240">
    <property type="entry name" value="TRYPSIN_DOM"/>
    <property type="match status" value="1"/>
</dbReference>
<dbReference type="GO" id="GO:0004252">
    <property type="term" value="F:serine-type endopeptidase activity"/>
    <property type="evidence" value="ECO:0007669"/>
    <property type="project" value="InterPro"/>
</dbReference>
<evidence type="ECO:0000256" key="9">
    <source>
        <dbReference type="ARBA" id="ARBA00024195"/>
    </source>
</evidence>
<feature type="chain" id="PRO_5002821094" description="Peptidase S1 domain-containing protein" evidence="10">
    <location>
        <begin position="20"/>
        <end position="297"/>
    </location>
</feature>
<evidence type="ECO:0000313" key="12">
    <source>
        <dbReference type="EMBL" id="EDW91232.1"/>
    </source>
</evidence>
<reference evidence="12 13" key="1">
    <citation type="journal article" date="2007" name="Nature">
        <title>Evolution of genes and genomes on the Drosophila phylogeny.</title>
        <authorList>
            <consortium name="Drosophila 12 Genomes Consortium"/>
            <person name="Clark A.G."/>
            <person name="Eisen M.B."/>
            <person name="Smith D.R."/>
            <person name="Bergman C.M."/>
            <person name="Oliver B."/>
            <person name="Markow T.A."/>
            <person name="Kaufman T.C."/>
            <person name="Kellis M."/>
            <person name="Gelbart W."/>
            <person name="Iyer V.N."/>
            <person name="Pollard D.A."/>
            <person name="Sackton T.B."/>
            <person name="Larracuente A.M."/>
            <person name="Singh N.D."/>
            <person name="Abad J.P."/>
            <person name="Abt D.N."/>
            <person name="Adryan B."/>
            <person name="Aguade M."/>
            <person name="Akashi H."/>
            <person name="Anderson W.W."/>
            <person name="Aquadro C.F."/>
            <person name="Ardell D.H."/>
            <person name="Arguello R."/>
            <person name="Artieri C.G."/>
            <person name="Barbash D.A."/>
            <person name="Barker D."/>
            <person name="Barsanti P."/>
            <person name="Batterham P."/>
            <person name="Batzoglou S."/>
            <person name="Begun D."/>
            <person name="Bhutkar A."/>
            <person name="Blanco E."/>
            <person name="Bosak S.A."/>
            <person name="Bradley R.K."/>
            <person name="Brand A.D."/>
            <person name="Brent M.R."/>
            <person name="Brooks A.N."/>
            <person name="Brown R.H."/>
            <person name="Butlin R.K."/>
            <person name="Caggese C."/>
            <person name="Calvi B.R."/>
            <person name="Bernardo de Carvalho A."/>
            <person name="Caspi A."/>
            <person name="Castrezana S."/>
            <person name="Celniker S.E."/>
            <person name="Chang J.L."/>
            <person name="Chapple C."/>
            <person name="Chatterji S."/>
            <person name="Chinwalla A."/>
            <person name="Civetta A."/>
            <person name="Clifton S.W."/>
            <person name="Comeron J.M."/>
            <person name="Costello J.C."/>
            <person name="Coyne J.A."/>
            <person name="Daub J."/>
            <person name="David R.G."/>
            <person name="Delcher A.L."/>
            <person name="Delehaunty K."/>
            <person name="Do C.B."/>
            <person name="Ebling H."/>
            <person name="Edwards K."/>
            <person name="Eickbush T."/>
            <person name="Evans J.D."/>
            <person name="Filipski A."/>
            <person name="Findeiss S."/>
            <person name="Freyhult E."/>
            <person name="Fulton L."/>
            <person name="Fulton R."/>
            <person name="Garcia A.C."/>
            <person name="Gardiner A."/>
            <person name="Garfield D.A."/>
            <person name="Garvin B.E."/>
            <person name="Gibson G."/>
            <person name="Gilbert D."/>
            <person name="Gnerre S."/>
            <person name="Godfrey J."/>
            <person name="Good R."/>
            <person name="Gotea V."/>
            <person name="Gravely B."/>
            <person name="Greenberg A.J."/>
            <person name="Griffiths-Jones S."/>
            <person name="Gross S."/>
            <person name="Guigo R."/>
            <person name="Gustafson E.A."/>
            <person name="Haerty W."/>
            <person name="Hahn M.W."/>
            <person name="Halligan D.L."/>
            <person name="Halpern A.L."/>
            <person name="Halter G.M."/>
            <person name="Han M.V."/>
            <person name="Heger A."/>
            <person name="Hillier L."/>
            <person name="Hinrichs A.S."/>
            <person name="Holmes I."/>
            <person name="Hoskins R.A."/>
            <person name="Hubisz M.J."/>
            <person name="Hultmark D."/>
            <person name="Huntley M.A."/>
            <person name="Jaffe D.B."/>
            <person name="Jagadeeshan S."/>
            <person name="Jeck W.R."/>
            <person name="Johnson J."/>
            <person name="Jones C.D."/>
            <person name="Jordan W.C."/>
            <person name="Karpen G.H."/>
            <person name="Kataoka E."/>
            <person name="Keightley P.D."/>
            <person name="Kheradpour P."/>
            <person name="Kirkness E.F."/>
            <person name="Koerich L.B."/>
            <person name="Kristiansen K."/>
            <person name="Kudrna D."/>
            <person name="Kulathinal R.J."/>
            <person name="Kumar S."/>
            <person name="Kwok R."/>
            <person name="Lander E."/>
            <person name="Langley C.H."/>
            <person name="Lapoint R."/>
            <person name="Lazzaro B.P."/>
            <person name="Lee S.J."/>
            <person name="Levesque L."/>
            <person name="Li R."/>
            <person name="Lin C.F."/>
            <person name="Lin M.F."/>
            <person name="Lindblad-Toh K."/>
            <person name="Llopart A."/>
            <person name="Long M."/>
            <person name="Low L."/>
            <person name="Lozovsky E."/>
            <person name="Lu J."/>
            <person name="Luo M."/>
            <person name="Machado C.A."/>
            <person name="Makalowski W."/>
            <person name="Marzo M."/>
            <person name="Matsuda M."/>
            <person name="Matzkin L."/>
            <person name="McAllister B."/>
            <person name="McBride C.S."/>
            <person name="McKernan B."/>
            <person name="McKernan K."/>
            <person name="Mendez-Lago M."/>
            <person name="Minx P."/>
            <person name="Mollenhauer M.U."/>
            <person name="Montooth K."/>
            <person name="Mount S.M."/>
            <person name="Mu X."/>
            <person name="Myers E."/>
            <person name="Negre B."/>
            <person name="Newfeld S."/>
            <person name="Nielsen R."/>
            <person name="Noor M.A."/>
            <person name="O'Grady P."/>
            <person name="Pachter L."/>
            <person name="Papaceit M."/>
            <person name="Parisi M.J."/>
            <person name="Parisi M."/>
            <person name="Parts L."/>
            <person name="Pedersen J.S."/>
            <person name="Pesole G."/>
            <person name="Phillippy A.M."/>
            <person name="Ponting C.P."/>
            <person name="Pop M."/>
            <person name="Porcelli D."/>
            <person name="Powell J.R."/>
            <person name="Prohaska S."/>
            <person name="Pruitt K."/>
            <person name="Puig M."/>
            <person name="Quesneville H."/>
            <person name="Ram K.R."/>
            <person name="Rand D."/>
            <person name="Rasmussen M.D."/>
            <person name="Reed L.K."/>
            <person name="Reenan R."/>
            <person name="Reily A."/>
            <person name="Remington K.A."/>
            <person name="Rieger T.T."/>
            <person name="Ritchie M.G."/>
            <person name="Robin C."/>
            <person name="Rogers Y.H."/>
            <person name="Rohde C."/>
            <person name="Rozas J."/>
            <person name="Rubenfield M.J."/>
            <person name="Ruiz A."/>
            <person name="Russo S."/>
            <person name="Salzberg S.L."/>
            <person name="Sanchez-Gracia A."/>
            <person name="Saranga D.J."/>
            <person name="Sato H."/>
            <person name="Schaeffer S.W."/>
            <person name="Schatz M.C."/>
            <person name="Schlenke T."/>
            <person name="Schwartz R."/>
            <person name="Segarra C."/>
            <person name="Singh R.S."/>
            <person name="Sirot L."/>
            <person name="Sirota M."/>
            <person name="Sisneros N.B."/>
            <person name="Smith C.D."/>
            <person name="Smith T.F."/>
            <person name="Spieth J."/>
            <person name="Stage D.E."/>
            <person name="Stark A."/>
            <person name="Stephan W."/>
            <person name="Strausberg R.L."/>
            <person name="Strempel S."/>
            <person name="Sturgill D."/>
            <person name="Sutton G."/>
            <person name="Sutton G.G."/>
            <person name="Tao W."/>
            <person name="Teichmann S."/>
            <person name="Tobari Y.N."/>
            <person name="Tomimura Y."/>
            <person name="Tsolas J.M."/>
            <person name="Valente V.L."/>
            <person name="Venter E."/>
            <person name="Venter J.C."/>
            <person name="Vicario S."/>
            <person name="Vieira F.G."/>
            <person name="Vilella A.J."/>
            <person name="Villasante A."/>
            <person name="Walenz B."/>
            <person name="Wang J."/>
            <person name="Wasserman M."/>
            <person name="Watts T."/>
            <person name="Wilson D."/>
            <person name="Wilson R.K."/>
            <person name="Wing R.A."/>
            <person name="Wolfner M.F."/>
            <person name="Wong A."/>
            <person name="Wong G.K."/>
            <person name="Wu C.I."/>
            <person name="Wu G."/>
            <person name="Yamamoto D."/>
            <person name="Yang H.P."/>
            <person name="Yang S.P."/>
            <person name="Yorke J.A."/>
            <person name="Yoshida K."/>
            <person name="Zdobnov E."/>
            <person name="Zhang P."/>
            <person name="Zhang Y."/>
            <person name="Zimin A.V."/>
            <person name="Baldwin J."/>
            <person name="Abdouelleil A."/>
            <person name="Abdulkadir J."/>
            <person name="Abebe A."/>
            <person name="Abera B."/>
            <person name="Abreu J."/>
            <person name="Acer S.C."/>
            <person name="Aftuck L."/>
            <person name="Alexander A."/>
            <person name="An P."/>
            <person name="Anderson E."/>
            <person name="Anderson S."/>
            <person name="Arachi H."/>
            <person name="Azer M."/>
            <person name="Bachantsang P."/>
            <person name="Barry A."/>
            <person name="Bayul T."/>
            <person name="Berlin A."/>
            <person name="Bessette D."/>
            <person name="Bloom T."/>
            <person name="Blye J."/>
            <person name="Boguslavskiy L."/>
            <person name="Bonnet C."/>
            <person name="Boukhgalter B."/>
            <person name="Bourzgui I."/>
            <person name="Brown A."/>
            <person name="Cahill P."/>
            <person name="Channer S."/>
            <person name="Cheshatsang Y."/>
            <person name="Chuda L."/>
            <person name="Citroen M."/>
            <person name="Collymore A."/>
            <person name="Cooke P."/>
            <person name="Costello M."/>
            <person name="D'Aco K."/>
            <person name="Daza R."/>
            <person name="De Haan G."/>
            <person name="DeGray S."/>
            <person name="DeMaso C."/>
            <person name="Dhargay N."/>
            <person name="Dooley K."/>
            <person name="Dooley E."/>
            <person name="Doricent M."/>
            <person name="Dorje P."/>
            <person name="Dorjee K."/>
            <person name="Dupes A."/>
            <person name="Elong R."/>
            <person name="Falk J."/>
            <person name="Farina A."/>
            <person name="Faro S."/>
            <person name="Ferguson D."/>
            <person name="Fisher S."/>
            <person name="Foley C.D."/>
            <person name="Franke A."/>
            <person name="Friedrich D."/>
            <person name="Gadbois L."/>
            <person name="Gearin G."/>
            <person name="Gearin C.R."/>
            <person name="Giannoukos G."/>
            <person name="Goode T."/>
            <person name="Graham J."/>
            <person name="Grandbois E."/>
            <person name="Grewal S."/>
            <person name="Gyaltsen K."/>
            <person name="Hafez N."/>
            <person name="Hagos B."/>
            <person name="Hall J."/>
            <person name="Henson C."/>
            <person name="Hollinger A."/>
            <person name="Honan T."/>
            <person name="Huard M.D."/>
            <person name="Hughes L."/>
            <person name="Hurhula B."/>
            <person name="Husby M.E."/>
            <person name="Kamat A."/>
            <person name="Kanga B."/>
            <person name="Kashin S."/>
            <person name="Khazanovich D."/>
            <person name="Kisner P."/>
            <person name="Lance K."/>
            <person name="Lara M."/>
            <person name="Lee W."/>
            <person name="Lennon N."/>
            <person name="Letendre F."/>
            <person name="LeVine R."/>
            <person name="Lipovsky A."/>
            <person name="Liu X."/>
            <person name="Liu J."/>
            <person name="Liu S."/>
            <person name="Lokyitsang T."/>
            <person name="Lokyitsang Y."/>
            <person name="Lubonja R."/>
            <person name="Lui A."/>
            <person name="MacDonald P."/>
            <person name="Magnisalis V."/>
            <person name="Maru K."/>
            <person name="Matthews C."/>
            <person name="McCusker W."/>
            <person name="McDonough S."/>
            <person name="Mehta T."/>
            <person name="Meldrim J."/>
            <person name="Meneus L."/>
            <person name="Mihai O."/>
            <person name="Mihalev A."/>
            <person name="Mihova T."/>
            <person name="Mittelman R."/>
            <person name="Mlenga V."/>
            <person name="Montmayeur A."/>
            <person name="Mulrain L."/>
            <person name="Navidi A."/>
            <person name="Naylor J."/>
            <person name="Negash T."/>
            <person name="Nguyen T."/>
            <person name="Nguyen N."/>
            <person name="Nicol R."/>
            <person name="Norbu C."/>
            <person name="Norbu N."/>
            <person name="Novod N."/>
            <person name="O'Neill B."/>
            <person name="Osman S."/>
            <person name="Markiewicz E."/>
            <person name="Oyono O.L."/>
            <person name="Patti C."/>
            <person name="Phunkhang P."/>
            <person name="Pierre F."/>
            <person name="Priest M."/>
            <person name="Raghuraman S."/>
            <person name="Rege F."/>
            <person name="Reyes R."/>
            <person name="Rise C."/>
            <person name="Rogov P."/>
            <person name="Ross K."/>
            <person name="Ryan E."/>
            <person name="Settipalli S."/>
            <person name="Shea T."/>
            <person name="Sherpa N."/>
            <person name="Shi L."/>
            <person name="Shih D."/>
            <person name="Sparrow T."/>
            <person name="Spaulding J."/>
            <person name="Stalker J."/>
            <person name="Stange-Thomann N."/>
            <person name="Stavropoulos S."/>
            <person name="Stone C."/>
            <person name="Strader C."/>
            <person name="Tesfaye S."/>
            <person name="Thomson T."/>
            <person name="Thoulutsang Y."/>
            <person name="Thoulutsang D."/>
            <person name="Topham K."/>
            <person name="Topping I."/>
            <person name="Tsamla T."/>
            <person name="Vassiliev H."/>
            <person name="Vo A."/>
            <person name="Wangchuk T."/>
            <person name="Wangdi T."/>
            <person name="Weiand M."/>
            <person name="Wilkinson J."/>
            <person name="Wilson A."/>
            <person name="Yadav S."/>
            <person name="Young G."/>
            <person name="Yu Q."/>
            <person name="Zembek L."/>
            <person name="Zhong D."/>
            <person name="Zimmer A."/>
            <person name="Zwirko Z."/>
            <person name="Jaffe D.B."/>
            <person name="Alvarez P."/>
            <person name="Brockman W."/>
            <person name="Butler J."/>
            <person name="Chin C."/>
            <person name="Gnerre S."/>
            <person name="Grabherr M."/>
            <person name="Kleber M."/>
            <person name="Mauceli E."/>
            <person name="MacCallum I."/>
        </authorList>
    </citation>
    <scope>NUCLEOTIDE SEQUENCE [LARGE SCALE GENOMIC DNA]</scope>
    <source>
        <strain evidence="13">Tai18E2 / Tucson 14021-0261.01</strain>
    </source>
</reference>
<feature type="signal peptide" evidence="10">
    <location>
        <begin position="1"/>
        <end position="19"/>
    </location>
</feature>
<dbReference type="EMBL" id="CM000158">
    <property type="protein sequence ID" value="EDW91232.1"/>
    <property type="molecule type" value="Genomic_DNA"/>
</dbReference>
<comment type="similarity">
    <text evidence="9">Belongs to the peptidase S1 family. CLIP subfamily.</text>
</comment>
<organism evidence="12 13">
    <name type="scientific">Drosophila yakuba</name>
    <name type="common">Fruit fly</name>
    <dbReference type="NCBI Taxonomy" id="7245"/>
    <lineage>
        <taxon>Eukaryota</taxon>
        <taxon>Metazoa</taxon>
        <taxon>Ecdysozoa</taxon>
        <taxon>Arthropoda</taxon>
        <taxon>Hexapoda</taxon>
        <taxon>Insecta</taxon>
        <taxon>Pterygota</taxon>
        <taxon>Neoptera</taxon>
        <taxon>Endopterygota</taxon>
        <taxon>Diptera</taxon>
        <taxon>Brachycera</taxon>
        <taxon>Muscomorpha</taxon>
        <taxon>Ephydroidea</taxon>
        <taxon>Drosophilidae</taxon>
        <taxon>Drosophila</taxon>
        <taxon>Sophophora</taxon>
    </lineage>
</organism>
<evidence type="ECO:0000256" key="5">
    <source>
        <dbReference type="ARBA" id="ARBA00022801"/>
    </source>
</evidence>
<dbReference type="SMART" id="SM00020">
    <property type="entry name" value="Tryp_SPc"/>
    <property type="match status" value="1"/>
</dbReference>
<keyword evidence="6" id="KW-0720">Serine protease</keyword>
<keyword evidence="8" id="KW-1015">Disulfide bond</keyword>
<evidence type="ECO:0000256" key="3">
    <source>
        <dbReference type="ARBA" id="ARBA00022670"/>
    </source>
</evidence>
<evidence type="ECO:0000256" key="2">
    <source>
        <dbReference type="ARBA" id="ARBA00022525"/>
    </source>
</evidence>
<dbReference type="InterPro" id="IPR051487">
    <property type="entry name" value="Ser/Thr_Proteases_Immune/Dev"/>
</dbReference>